<feature type="transmembrane region" description="Helical" evidence="1">
    <location>
        <begin position="6"/>
        <end position="23"/>
    </location>
</feature>
<proteinExistence type="predicted"/>
<dbReference type="EMBL" id="LCKS01000004">
    <property type="protein sequence ID" value="KKU03104.1"/>
    <property type="molecule type" value="Genomic_DNA"/>
</dbReference>
<evidence type="ECO:0000313" key="2">
    <source>
        <dbReference type="EMBL" id="KKU03104.1"/>
    </source>
</evidence>
<dbReference type="AlphaFoldDB" id="A0A0G1M4H9"/>
<sequence>MHVFIATSLGVGVLIGFLIGRYVKPRVVYIKKEKEKVVVKYAEETAENRIIRCGFIPENFRTNQDHFSVVSGPDWSPDCRYIAWGFWQSGTSWLGDDTQVVWERKLDQREGLYLYNDRTGRTRKIYAPKELDESVTFNKWVDSGSIEFAAKRIGYVYDIASGKISIQENGY</sequence>
<dbReference type="SUPFAM" id="SSF82171">
    <property type="entry name" value="DPP6 N-terminal domain-like"/>
    <property type="match status" value="1"/>
</dbReference>
<reference evidence="2 3" key="1">
    <citation type="journal article" date="2015" name="Nature">
        <title>rRNA introns, odd ribosomes, and small enigmatic genomes across a large radiation of phyla.</title>
        <authorList>
            <person name="Brown C.T."/>
            <person name="Hug L.A."/>
            <person name="Thomas B.C."/>
            <person name="Sharon I."/>
            <person name="Castelle C.J."/>
            <person name="Singh A."/>
            <person name="Wilkins M.J."/>
            <person name="Williams K.H."/>
            <person name="Banfield J.F."/>
        </authorList>
    </citation>
    <scope>NUCLEOTIDE SEQUENCE [LARGE SCALE GENOMIC DNA]</scope>
</reference>
<keyword evidence="1" id="KW-0812">Transmembrane</keyword>
<keyword evidence="1" id="KW-1133">Transmembrane helix</keyword>
<keyword evidence="1" id="KW-0472">Membrane</keyword>
<name>A0A0G1M4H9_9BACT</name>
<evidence type="ECO:0000313" key="3">
    <source>
        <dbReference type="Proteomes" id="UP000034264"/>
    </source>
</evidence>
<gene>
    <name evidence="2" type="ORF">UX05_C0004G0113</name>
</gene>
<dbReference type="Proteomes" id="UP000034264">
    <property type="component" value="Unassembled WGS sequence"/>
</dbReference>
<comment type="caution">
    <text evidence="2">The sequence shown here is derived from an EMBL/GenBank/DDBJ whole genome shotgun (WGS) entry which is preliminary data.</text>
</comment>
<evidence type="ECO:0000256" key="1">
    <source>
        <dbReference type="SAM" id="Phobius"/>
    </source>
</evidence>
<protein>
    <submittedName>
        <fullName evidence="2">Uncharacterized protein</fullName>
    </submittedName>
</protein>
<organism evidence="2 3">
    <name type="scientific">Candidatus Amesbacteria bacterium GW2011_GWC2_45_19</name>
    <dbReference type="NCBI Taxonomy" id="1618366"/>
    <lineage>
        <taxon>Bacteria</taxon>
        <taxon>Candidatus Amesiibacteriota</taxon>
    </lineage>
</organism>
<accession>A0A0G1M4H9</accession>